<accession>A0A4R3NAE4</accession>
<evidence type="ECO:0008006" key="4">
    <source>
        <dbReference type="Google" id="ProtNLM"/>
    </source>
</evidence>
<reference evidence="2 3" key="1">
    <citation type="submission" date="2019-03" db="EMBL/GenBank/DDBJ databases">
        <title>Genomic Encyclopedia of Type Strains, Phase IV (KMG-IV): sequencing the most valuable type-strain genomes for metagenomic binning, comparative biology and taxonomic classification.</title>
        <authorList>
            <person name="Goeker M."/>
        </authorList>
    </citation>
    <scope>NUCLEOTIDE SEQUENCE [LARGE SCALE GENOMIC DNA]</scope>
    <source>
        <strain evidence="2 3">DSM 13605</strain>
    </source>
</reference>
<protein>
    <recommendedName>
        <fullName evidence="4">DUF2066 domain-containing protein</fullName>
    </recommendedName>
</protein>
<comment type="caution">
    <text evidence="2">The sequence shown here is derived from an EMBL/GenBank/DDBJ whole genome shotgun (WGS) entry which is preliminary data.</text>
</comment>
<evidence type="ECO:0000313" key="2">
    <source>
        <dbReference type="EMBL" id="TCT26205.1"/>
    </source>
</evidence>
<gene>
    <name evidence="2" type="ORF">EDC34_101533</name>
</gene>
<dbReference type="InterPro" id="IPR018642">
    <property type="entry name" value="DUF2066"/>
</dbReference>
<keyword evidence="1" id="KW-0732">Signal</keyword>
<dbReference type="Proteomes" id="UP000295414">
    <property type="component" value="Unassembled WGS sequence"/>
</dbReference>
<dbReference type="Pfam" id="PF09839">
    <property type="entry name" value="DUF2066"/>
    <property type="match status" value="1"/>
</dbReference>
<dbReference type="RefSeq" id="WP_114960102.1">
    <property type="nucleotide sequence ID" value="NZ_MSZW01000017.1"/>
</dbReference>
<name>A0A4R3NAE4_9GAMM</name>
<evidence type="ECO:0000256" key="1">
    <source>
        <dbReference type="SAM" id="SignalP"/>
    </source>
</evidence>
<feature type="signal peptide" evidence="1">
    <location>
        <begin position="1"/>
        <end position="32"/>
    </location>
</feature>
<evidence type="ECO:0000313" key="3">
    <source>
        <dbReference type="Proteomes" id="UP000295414"/>
    </source>
</evidence>
<sequence length="372" mass="39095">MQATPQGIARAWPRLLALWLLLGLLAPGAALAQRTEGDRAVAQGPYQTEVSVRNQTDGERDKAFARALAQVLANVTGNREAALRDGVRDELANAKDYVDSYDYRQDEGVGPTGAPSFQTMLVVRFRPADIDGLVDMFGLPSWPQPRPKPVLWLAIDDGSGPRLVGLGQVNAARSILDAAKARGYALGLPAGNAAEMAAVGAIWRGDVAAISALSRRYSPPIQLIGKLYRAAGGWSADWTLVDNGKVLGNWQTSNADALRAMAGGADGAADALARRYARTSQDAAPGRFRLRILGLHGSDDYLRLAGYLDGLPVVRRIAPVSASPDALELDVDLVSGIANFSRYVGRAGVLVPVPDAGDGSAAAPAAFHLGGG</sequence>
<proteinExistence type="predicted"/>
<keyword evidence="3" id="KW-1185">Reference proteome</keyword>
<dbReference type="EMBL" id="SMAP01000001">
    <property type="protein sequence ID" value="TCT26205.1"/>
    <property type="molecule type" value="Genomic_DNA"/>
</dbReference>
<organism evidence="2 3">
    <name type="scientific">Thermomonas haemolytica</name>
    <dbReference type="NCBI Taxonomy" id="141949"/>
    <lineage>
        <taxon>Bacteria</taxon>
        <taxon>Pseudomonadati</taxon>
        <taxon>Pseudomonadota</taxon>
        <taxon>Gammaproteobacteria</taxon>
        <taxon>Lysobacterales</taxon>
        <taxon>Lysobacteraceae</taxon>
        <taxon>Thermomonas</taxon>
    </lineage>
</organism>
<feature type="chain" id="PRO_5020617924" description="DUF2066 domain-containing protein" evidence="1">
    <location>
        <begin position="33"/>
        <end position="372"/>
    </location>
</feature>
<dbReference type="AlphaFoldDB" id="A0A4R3NAE4"/>
<dbReference type="OrthoDB" id="6195299at2"/>